<organism evidence="1 2">
    <name type="scientific">Pantoea brenneri</name>
    <dbReference type="NCBI Taxonomy" id="472694"/>
    <lineage>
        <taxon>Bacteria</taxon>
        <taxon>Pseudomonadati</taxon>
        <taxon>Pseudomonadota</taxon>
        <taxon>Gammaproteobacteria</taxon>
        <taxon>Enterobacterales</taxon>
        <taxon>Erwiniaceae</taxon>
        <taxon>Pantoea</taxon>
    </lineage>
</organism>
<dbReference type="EMBL" id="CABWMH010000034">
    <property type="protein sequence ID" value="VXC40722.1"/>
    <property type="molecule type" value="Genomic_DNA"/>
</dbReference>
<reference evidence="1 2" key="1">
    <citation type="submission" date="2019-10" db="EMBL/GenBank/DDBJ databases">
        <authorList>
            <person name="Karimi E."/>
        </authorList>
    </citation>
    <scope>NUCLEOTIDE SEQUENCE [LARGE SCALE GENOMIC DNA]</scope>
    <source>
        <strain evidence="1">Pantoea sp. 111</strain>
    </source>
</reference>
<comment type="caution">
    <text evidence="1">The sequence shown here is derived from an EMBL/GenBank/DDBJ whole genome shotgun (WGS) entry which is preliminary data.</text>
</comment>
<evidence type="ECO:0000313" key="1">
    <source>
        <dbReference type="EMBL" id="VXC40722.1"/>
    </source>
</evidence>
<sequence length="93" mass="10891">MISRHPLPEPHPEQLFQITGPPNGLLRLKLPYEDEQSLPDISFPNDIQECKMQNIRMLWSQSRQYEQSLWSAMTKKRTLAMKRCTGLKHSEIA</sequence>
<name>A0AAX3JAW3_9GAMM</name>
<gene>
    <name evidence="1" type="ORF">PANT111_40174</name>
</gene>
<dbReference type="AlphaFoldDB" id="A0AAX3JAW3"/>
<proteinExistence type="predicted"/>
<accession>A0AAX3JAW3</accession>
<dbReference type="Proteomes" id="UP000433737">
    <property type="component" value="Unassembled WGS sequence"/>
</dbReference>
<protein>
    <submittedName>
        <fullName evidence="1">Uncharacterized protein</fullName>
    </submittedName>
</protein>
<evidence type="ECO:0000313" key="2">
    <source>
        <dbReference type="Proteomes" id="UP000433737"/>
    </source>
</evidence>